<evidence type="ECO:0000256" key="4">
    <source>
        <dbReference type="ARBA" id="ARBA00016902"/>
    </source>
</evidence>
<dbReference type="InterPro" id="IPR001179">
    <property type="entry name" value="PPIase_FKBP_dom"/>
</dbReference>
<dbReference type="GO" id="GO:0043022">
    <property type="term" value="F:ribosome binding"/>
    <property type="evidence" value="ECO:0007669"/>
    <property type="project" value="TreeGrafter"/>
</dbReference>
<keyword evidence="8 12" id="KW-0413">Isomerase</keyword>
<comment type="subcellular location">
    <subcellularLocation>
        <location evidence="12">Cytoplasm</location>
    </subcellularLocation>
    <text evidence="12">About half TF is bound to the ribosome near the polypeptide exit tunnel while the other half is free in the cytoplasm.</text>
</comment>
<evidence type="ECO:0000256" key="9">
    <source>
        <dbReference type="ARBA" id="ARBA00023306"/>
    </source>
</evidence>
<keyword evidence="6 12" id="KW-0697">Rotamase</keyword>
<dbReference type="Pfam" id="PF00254">
    <property type="entry name" value="FKBP_C"/>
    <property type="match status" value="1"/>
</dbReference>
<keyword evidence="12" id="KW-0963">Cytoplasm</keyword>
<dbReference type="GO" id="GO:0043335">
    <property type="term" value="P:protein unfolding"/>
    <property type="evidence" value="ECO:0007669"/>
    <property type="project" value="TreeGrafter"/>
</dbReference>
<dbReference type="STRING" id="167548.EU98_1452"/>
<dbReference type="FunFam" id="3.30.70.1050:FF:000004">
    <property type="entry name" value="Trigger factor"/>
    <property type="match status" value="1"/>
</dbReference>
<dbReference type="InterPro" id="IPR008880">
    <property type="entry name" value="Trigger_fac_C"/>
</dbReference>
<dbReference type="Proteomes" id="UP000030533">
    <property type="component" value="Unassembled WGS sequence"/>
</dbReference>
<feature type="compositionally biased region" description="Basic residues" evidence="15">
    <location>
        <begin position="468"/>
        <end position="477"/>
    </location>
</feature>
<gene>
    <name evidence="12" type="primary">tig</name>
    <name evidence="17" type="ORF">EU98_1452</name>
</gene>
<evidence type="ECO:0000256" key="5">
    <source>
        <dbReference type="ARBA" id="ARBA00022618"/>
    </source>
</evidence>
<feature type="region of interest" description="Disordered" evidence="15">
    <location>
        <begin position="435"/>
        <end position="477"/>
    </location>
</feature>
<accession>A0A0A2AGE3</accession>
<comment type="domain">
    <text evidence="12">Consists of 3 domains; the N-terminus binds the ribosome, the middle domain has PPIase activity, while the C-terminus has intrinsic chaperone activity on its own.</text>
</comment>
<dbReference type="AlphaFoldDB" id="A0A0A2AGE3"/>
<comment type="function">
    <text evidence="10 12">Involved in protein export. Acts as a chaperone by maintaining the newly synthesized protein in an open conformation. Functions as a peptidyl-prolyl cis-trans isomerase.</text>
</comment>
<protein>
    <recommendedName>
        <fullName evidence="4 12">Trigger factor</fullName>
        <shortName evidence="12">TF</shortName>
        <ecNumber evidence="3 12">5.2.1.8</ecNumber>
    </recommendedName>
    <alternativeName>
        <fullName evidence="11 12">PPIase</fullName>
    </alternativeName>
</protein>
<evidence type="ECO:0000256" key="7">
    <source>
        <dbReference type="ARBA" id="ARBA00023186"/>
    </source>
</evidence>
<evidence type="ECO:0000256" key="6">
    <source>
        <dbReference type="ARBA" id="ARBA00023110"/>
    </source>
</evidence>
<dbReference type="eggNOG" id="COG0544">
    <property type="taxonomic scope" value="Bacteria"/>
</dbReference>
<evidence type="ECO:0000256" key="3">
    <source>
        <dbReference type="ARBA" id="ARBA00013194"/>
    </source>
</evidence>
<proteinExistence type="inferred from homology"/>
<dbReference type="GO" id="GO:0005737">
    <property type="term" value="C:cytoplasm"/>
    <property type="evidence" value="ECO:0007669"/>
    <property type="project" value="UniProtKB-SubCell"/>
</dbReference>
<dbReference type="GO" id="GO:0003755">
    <property type="term" value="F:peptidyl-prolyl cis-trans isomerase activity"/>
    <property type="evidence" value="ECO:0007669"/>
    <property type="project" value="UniProtKB-UniRule"/>
</dbReference>
<dbReference type="EC" id="5.2.1.8" evidence="3 12"/>
<comment type="catalytic activity">
    <reaction evidence="1 12 13">
        <text>[protein]-peptidylproline (omega=180) = [protein]-peptidylproline (omega=0)</text>
        <dbReference type="Rhea" id="RHEA:16237"/>
        <dbReference type="Rhea" id="RHEA-COMP:10747"/>
        <dbReference type="Rhea" id="RHEA-COMP:10748"/>
        <dbReference type="ChEBI" id="CHEBI:83833"/>
        <dbReference type="ChEBI" id="CHEBI:83834"/>
        <dbReference type="EC" id="5.2.1.8"/>
    </reaction>
</comment>
<feature type="compositionally biased region" description="Low complexity" evidence="15">
    <location>
        <begin position="442"/>
        <end position="467"/>
    </location>
</feature>
<evidence type="ECO:0000256" key="10">
    <source>
        <dbReference type="ARBA" id="ARBA00024849"/>
    </source>
</evidence>
<dbReference type="InterPro" id="IPR037041">
    <property type="entry name" value="Trigger_fac_C_sf"/>
</dbReference>
<keyword evidence="7 12" id="KW-0143">Chaperone</keyword>
<evidence type="ECO:0000256" key="14">
    <source>
        <dbReference type="RuleBase" id="RU003914"/>
    </source>
</evidence>
<dbReference type="Pfam" id="PF05698">
    <property type="entry name" value="Trigger_C"/>
    <property type="match status" value="1"/>
</dbReference>
<sequence>MAKDALIVKTTPLPQSRISFELEIPSETCKTCVNETISSISRSAKIPGFRLGKIPKQVLIQRIGITQLHASALEKIIDKSWQEALKIKSIEPLSEPELIDGFESLLAKFSPEKSLKVTLQTDIAPELKLKKSKGLSVEISNTKFDPKSIDEALEKSRNQFANIIPVTNRAAKLGDIAVVSFKGKYKDSGKEIDGGTSESMDLELEKNKMIPGFVEGIVKMKIGDTKTLNLKFPDDYSHEDSRGKEAIFEVNLKDLKEKELPELNDDFAKQSGNKESLKELKKDIEKQLKDNFEKTQKDIKIEALLDALTNELVAEIPKSMIDIEVRNNIEQTAQRFAQQGLDVKSTFTPELVKSLAESTRPQAEKNVQRNLALKALAETENIKVEKDEIDLKMKDYEAAISQSSKQIDIKRLTEVVSNDLLKEKLIIWLEENSEVKEKTTKTSKATKTSKTSKAAKSGTKTTGTTKTTKTRNKKEKK</sequence>
<dbReference type="InterPro" id="IPR036611">
    <property type="entry name" value="Trigger_fac_ribosome-bd_sf"/>
</dbReference>
<dbReference type="InterPro" id="IPR046357">
    <property type="entry name" value="PPIase_dom_sf"/>
</dbReference>
<evidence type="ECO:0000313" key="17">
    <source>
        <dbReference type="EMBL" id="KGG00651.1"/>
    </source>
</evidence>
<dbReference type="PANTHER" id="PTHR30560">
    <property type="entry name" value="TRIGGER FACTOR CHAPERONE AND PEPTIDYL-PROLYL CIS/TRANS ISOMERASE"/>
    <property type="match status" value="1"/>
</dbReference>
<dbReference type="PANTHER" id="PTHR30560:SF3">
    <property type="entry name" value="TRIGGER FACTOR-LIKE PROTEIN TIG, CHLOROPLASTIC"/>
    <property type="match status" value="1"/>
</dbReference>
<dbReference type="InterPro" id="IPR008881">
    <property type="entry name" value="Trigger_fac_ribosome-bd_bac"/>
</dbReference>
<evidence type="ECO:0000256" key="8">
    <source>
        <dbReference type="ARBA" id="ARBA00023235"/>
    </source>
</evidence>
<evidence type="ECO:0000259" key="16">
    <source>
        <dbReference type="PROSITE" id="PS50059"/>
    </source>
</evidence>
<evidence type="ECO:0000256" key="1">
    <source>
        <dbReference type="ARBA" id="ARBA00000971"/>
    </source>
</evidence>
<dbReference type="NCBIfam" id="TIGR00115">
    <property type="entry name" value="tig"/>
    <property type="match status" value="1"/>
</dbReference>
<evidence type="ECO:0000256" key="2">
    <source>
        <dbReference type="ARBA" id="ARBA00005464"/>
    </source>
</evidence>
<dbReference type="Gene3D" id="3.10.50.40">
    <property type="match status" value="1"/>
</dbReference>
<dbReference type="SUPFAM" id="SSF102735">
    <property type="entry name" value="Trigger factor ribosome-binding domain"/>
    <property type="match status" value="1"/>
</dbReference>
<dbReference type="SUPFAM" id="SSF109998">
    <property type="entry name" value="Triger factor/SurA peptide-binding domain-like"/>
    <property type="match status" value="1"/>
</dbReference>
<feature type="domain" description="PPIase FKBP-type" evidence="16">
    <location>
        <begin position="174"/>
        <end position="264"/>
    </location>
</feature>
<name>A0A0A2AGE3_PROMR</name>
<evidence type="ECO:0000256" key="11">
    <source>
        <dbReference type="ARBA" id="ARBA00029986"/>
    </source>
</evidence>
<evidence type="ECO:0000256" key="13">
    <source>
        <dbReference type="PROSITE-ProRule" id="PRU00277"/>
    </source>
</evidence>
<dbReference type="RefSeq" id="WP_032516154.1">
    <property type="nucleotide sequence ID" value="NZ_JNAO01000012.1"/>
</dbReference>
<dbReference type="EMBL" id="JNAO01000012">
    <property type="protein sequence ID" value="KGG00651.1"/>
    <property type="molecule type" value="Genomic_DNA"/>
</dbReference>
<dbReference type="GO" id="GO:0015031">
    <property type="term" value="P:protein transport"/>
    <property type="evidence" value="ECO:0007669"/>
    <property type="project" value="UniProtKB-UniRule"/>
</dbReference>
<comment type="caution">
    <text evidence="17">The sequence shown here is derived from an EMBL/GenBank/DDBJ whole genome shotgun (WGS) entry which is preliminary data.</text>
</comment>
<dbReference type="Gene3D" id="3.30.70.1050">
    <property type="entry name" value="Trigger factor ribosome-binding domain"/>
    <property type="match status" value="1"/>
</dbReference>
<evidence type="ECO:0000256" key="15">
    <source>
        <dbReference type="SAM" id="MobiDB-lite"/>
    </source>
</evidence>
<dbReference type="GO" id="GO:0051301">
    <property type="term" value="P:cell division"/>
    <property type="evidence" value="ECO:0007669"/>
    <property type="project" value="UniProtKB-KW"/>
</dbReference>
<dbReference type="Pfam" id="PF05697">
    <property type="entry name" value="Trigger_N"/>
    <property type="match status" value="1"/>
</dbReference>
<dbReference type="Gene3D" id="1.10.3120.10">
    <property type="entry name" value="Trigger factor, C-terminal domain"/>
    <property type="match status" value="1"/>
</dbReference>
<dbReference type="HAMAP" id="MF_00303">
    <property type="entry name" value="Trigger_factor_Tig"/>
    <property type="match status" value="1"/>
</dbReference>
<dbReference type="FunFam" id="3.10.50.40:FF:000001">
    <property type="entry name" value="Trigger factor"/>
    <property type="match status" value="1"/>
</dbReference>
<dbReference type="InterPro" id="IPR027304">
    <property type="entry name" value="Trigger_fact/SurA_dom_sf"/>
</dbReference>
<organism evidence="17 18">
    <name type="scientific">Prochlorococcus marinus str. MIT 9314</name>
    <dbReference type="NCBI Taxonomy" id="167548"/>
    <lineage>
        <taxon>Bacteria</taxon>
        <taxon>Bacillati</taxon>
        <taxon>Cyanobacteriota</taxon>
        <taxon>Cyanophyceae</taxon>
        <taxon>Synechococcales</taxon>
        <taxon>Prochlorococcaceae</taxon>
        <taxon>Prochlorococcus</taxon>
    </lineage>
</organism>
<evidence type="ECO:0000256" key="12">
    <source>
        <dbReference type="HAMAP-Rule" id="MF_00303"/>
    </source>
</evidence>
<evidence type="ECO:0000313" key="18">
    <source>
        <dbReference type="Proteomes" id="UP000030533"/>
    </source>
</evidence>
<comment type="similarity">
    <text evidence="2 12 14">Belongs to the FKBP-type PPIase family. Tig subfamily.</text>
</comment>
<dbReference type="PIRSF" id="PIRSF003095">
    <property type="entry name" value="Trigger_factor"/>
    <property type="match status" value="1"/>
</dbReference>
<dbReference type="PROSITE" id="PS50059">
    <property type="entry name" value="FKBP_PPIASE"/>
    <property type="match status" value="1"/>
</dbReference>
<dbReference type="InterPro" id="IPR005215">
    <property type="entry name" value="Trig_fac"/>
</dbReference>
<dbReference type="GO" id="GO:0044183">
    <property type="term" value="F:protein folding chaperone"/>
    <property type="evidence" value="ECO:0007669"/>
    <property type="project" value="TreeGrafter"/>
</dbReference>
<dbReference type="SUPFAM" id="SSF54534">
    <property type="entry name" value="FKBP-like"/>
    <property type="match status" value="1"/>
</dbReference>
<dbReference type="GO" id="GO:0051083">
    <property type="term" value="P:'de novo' cotranslational protein folding"/>
    <property type="evidence" value="ECO:0007669"/>
    <property type="project" value="TreeGrafter"/>
</dbReference>
<keyword evidence="5 12" id="KW-0132">Cell division</keyword>
<reference evidence="18" key="1">
    <citation type="journal article" date="2014" name="Sci. Data">
        <title>Genomes of diverse isolates of the marine cyanobacterium Prochlorococcus.</title>
        <authorList>
            <person name="Biller S."/>
            <person name="Berube P."/>
            <person name="Thompson J."/>
            <person name="Kelly L."/>
            <person name="Roggensack S."/>
            <person name="Awad L."/>
            <person name="Roache-Johnson K."/>
            <person name="Ding H."/>
            <person name="Giovannoni S.J."/>
            <person name="Moore L.R."/>
            <person name="Chisholm S.W."/>
        </authorList>
    </citation>
    <scope>NUCLEOTIDE SEQUENCE [LARGE SCALE GENOMIC DNA]</scope>
    <source>
        <strain evidence="18">MIT 9314</strain>
    </source>
</reference>
<keyword evidence="9 12" id="KW-0131">Cell cycle</keyword>